<sequence length="168" mass="19633">MATQTEDTNVTTQFQQVLQILNCEYERVSGELSKKEAETERLRQAVNTVAAIHNAYLGLTSVWKEEDPGKYRPSYFLMNHKGDPLIPREVVPSEKRGSWGLCSRLVEIENAWHLECPGCKEKRPVILRYHQTFDSPDGDTWEKRWNIYCQKCFLITQVERPAYSPHRF</sequence>
<reference evidence="2 3" key="1">
    <citation type="journal article" date="2016" name="Nat. Commun.">
        <title>Thousands of microbial genomes shed light on interconnected biogeochemical processes in an aquifer system.</title>
        <authorList>
            <person name="Anantharaman K."/>
            <person name="Brown C.T."/>
            <person name="Hug L.A."/>
            <person name="Sharon I."/>
            <person name="Castelle C.J."/>
            <person name="Probst A.J."/>
            <person name="Thomas B.C."/>
            <person name="Singh A."/>
            <person name="Wilkins M.J."/>
            <person name="Karaoz U."/>
            <person name="Brodie E.L."/>
            <person name="Williams K.H."/>
            <person name="Hubbard S.S."/>
            <person name="Banfield J.F."/>
        </authorList>
    </citation>
    <scope>NUCLEOTIDE SEQUENCE [LARGE SCALE GENOMIC DNA]</scope>
</reference>
<comment type="caution">
    <text evidence="2">The sequence shown here is derived from an EMBL/GenBank/DDBJ whole genome shotgun (WGS) entry which is preliminary data.</text>
</comment>
<keyword evidence="1" id="KW-0175">Coiled coil</keyword>
<dbReference type="EMBL" id="MHNW01000043">
    <property type="protein sequence ID" value="OGZ52599.1"/>
    <property type="molecule type" value="Genomic_DNA"/>
</dbReference>
<evidence type="ECO:0000256" key="1">
    <source>
        <dbReference type="SAM" id="Coils"/>
    </source>
</evidence>
<dbReference type="AlphaFoldDB" id="A0A1G2GR46"/>
<evidence type="ECO:0000313" key="2">
    <source>
        <dbReference type="EMBL" id="OGZ52599.1"/>
    </source>
</evidence>
<feature type="coiled-coil region" evidence="1">
    <location>
        <begin position="18"/>
        <end position="45"/>
    </location>
</feature>
<dbReference type="Proteomes" id="UP000179106">
    <property type="component" value="Unassembled WGS sequence"/>
</dbReference>
<protein>
    <submittedName>
        <fullName evidence="2">Uncharacterized protein</fullName>
    </submittedName>
</protein>
<gene>
    <name evidence="2" type="ORF">A3B25_04045</name>
</gene>
<name>A0A1G2GR46_9BACT</name>
<proteinExistence type="predicted"/>
<organism evidence="2 3">
    <name type="scientific">Candidatus Ryanbacteria bacterium RIFCSPLOWO2_01_FULL_48_26</name>
    <dbReference type="NCBI Taxonomy" id="1802126"/>
    <lineage>
        <taxon>Bacteria</taxon>
        <taxon>Candidatus Ryaniibacteriota</taxon>
    </lineage>
</organism>
<accession>A0A1G2GR46</accession>
<evidence type="ECO:0000313" key="3">
    <source>
        <dbReference type="Proteomes" id="UP000179106"/>
    </source>
</evidence>